<proteinExistence type="predicted"/>
<dbReference type="Proteomes" id="UP001144978">
    <property type="component" value="Unassembled WGS sequence"/>
</dbReference>
<evidence type="ECO:0000313" key="1">
    <source>
        <dbReference type="EMBL" id="KAJ3001363.1"/>
    </source>
</evidence>
<name>A0ACC1PS84_9APHY</name>
<reference evidence="1" key="1">
    <citation type="submission" date="2022-08" db="EMBL/GenBank/DDBJ databases">
        <title>Genome Sequence of Pycnoporus sanguineus.</title>
        <authorList>
            <person name="Buettner E."/>
        </authorList>
    </citation>
    <scope>NUCLEOTIDE SEQUENCE</scope>
    <source>
        <strain evidence="1">CG-C14</strain>
    </source>
</reference>
<gene>
    <name evidence="1" type="ORF">NUW54_g6476</name>
</gene>
<dbReference type="EMBL" id="JANSHE010001729">
    <property type="protein sequence ID" value="KAJ3001363.1"/>
    <property type="molecule type" value="Genomic_DNA"/>
</dbReference>
<organism evidence="1 2">
    <name type="scientific">Trametes sanguinea</name>
    <dbReference type="NCBI Taxonomy" id="158606"/>
    <lineage>
        <taxon>Eukaryota</taxon>
        <taxon>Fungi</taxon>
        <taxon>Dikarya</taxon>
        <taxon>Basidiomycota</taxon>
        <taxon>Agaricomycotina</taxon>
        <taxon>Agaricomycetes</taxon>
        <taxon>Polyporales</taxon>
        <taxon>Polyporaceae</taxon>
        <taxon>Trametes</taxon>
    </lineage>
</organism>
<protein>
    <submittedName>
        <fullName evidence="1">Uncharacterized protein</fullName>
    </submittedName>
</protein>
<comment type="caution">
    <text evidence="1">The sequence shown here is derived from an EMBL/GenBank/DDBJ whole genome shotgun (WGS) entry which is preliminary data.</text>
</comment>
<keyword evidence="2" id="KW-1185">Reference proteome</keyword>
<evidence type="ECO:0000313" key="2">
    <source>
        <dbReference type="Proteomes" id="UP001144978"/>
    </source>
</evidence>
<sequence length="218" mass="25319">MHSNDASLAEPTLPMPCWVIQVPLEVCEAIIDACHSAPWNALKRLRTLRACALVCRAWLPCSRRNLWRRVIVDRPSCCDMLVDVVKTSPELARYIIELEIYGSSGVRHPSLLGIVPRQDRRFPENLQSLKLRDFDFRDYLWHRYNTYLAHFPPIIHLELHNAIFESATDFFGLIWAFPHLTSITLGHTQFRNPLSKACEEKFRNLCTIKSAVHCRNLR</sequence>
<accession>A0ACC1PS84</accession>